<evidence type="ECO:0000256" key="5">
    <source>
        <dbReference type="ARBA" id="ARBA00022679"/>
    </source>
</evidence>
<keyword evidence="4" id="KW-0328">Glycosyltransferase</keyword>
<dbReference type="Proteomes" id="UP000677228">
    <property type="component" value="Unassembled WGS sequence"/>
</dbReference>
<gene>
    <name evidence="8" type="ORF">OVA965_LOCUS18380</name>
    <name evidence="9" type="ORF">TMI583_LOCUS18392</name>
</gene>
<keyword evidence="3" id="KW-0800">Toxin</keyword>
<organism evidence="9 10">
    <name type="scientific">Didymodactylos carnosus</name>
    <dbReference type="NCBI Taxonomy" id="1234261"/>
    <lineage>
        <taxon>Eukaryota</taxon>
        <taxon>Metazoa</taxon>
        <taxon>Spiralia</taxon>
        <taxon>Gnathifera</taxon>
        <taxon>Rotifera</taxon>
        <taxon>Eurotatoria</taxon>
        <taxon>Bdelloidea</taxon>
        <taxon>Philodinida</taxon>
        <taxon>Philodinidae</taxon>
        <taxon>Didymodactylos</taxon>
    </lineage>
</organism>
<dbReference type="Gene3D" id="3.90.176.10">
    <property type="entry name" value="Toxin ADP-ribosyltransferase, Chain A, domain 1"/>
    <property type="match status" value="2"/>
</dbReference>
<keyword evidence="6" id="KW-0548">Nucleotidyltransferase</keyword>
<dbReference type="GO" id="GO:0003950">
    <property type="term" value="F:NAD+ poly-ADP-ribosyltransferase activity"/>
    <property type="evidence" value="ECO:0007669"/>
    <property type="project" value="TreeGrafter"/>
</dbReference>
<accession>A0A8S2K9U9</accession>
<dbReference type="PANTHER" id="PTHR10339:SF25">
    <property type="entry name" value="SECRETED EXOENZYME S"/>
    <property type="match status" value="1"/>
</dbReference>
<dbReference type="EMBL" id="CAJOBA010009129">
    <property type="protein sequence ID" value="CAF3844351.1"/>
    <property type="molecule type" value="Genomic_DNA"/>
</dbReference>
<evidence type="ECO:0000256" key="4">
    <source>
        <dbReference type="ARBA" id="ARBA00022676"/>
    </source>
</evidence>
<dbReference type="GO" id="GO:0090729">
    <property type="term" value="F:toxin activity"/>
    <property type="evidence" value="ECO:0007669"/>
    <property type="project" value="UniProtKB-KW"/>
</dbReference>
<keyword evidence="5" id="KW-0808">Transferase</keyword>
<proteinExistence type="predicted"/>
<comment type="caution">
    <text evidence="9">The sequence shown here is derived from an EMBL/GenBank/DDBJ whole genome shotgun (WGS) entry which is preliminary data.</text>
</comment>
<comment type="subcellular location">
    <subcellularLocation>
        <location evidence="1">Secreted</location>
    </subcellularLocation>
</comment>
<dbReference type="SUPFAM" id="SSF56399">
    <property type="entry name" value="ADP-ribosylation"/>
    <property type="match status" value="2"/>
</dbReference>
<sequence length="555" mass="65414">MAENNNQPILFTRLRHRYEEETSSNLSIVLLNVNINYYGLENFGTVQNYIKRFEDRDECVNYITAKEEENTVHLIISEHVGAHLIPLIYELRQITSIYILKQEKLTKDEYSPISPKIQGGFVDKHVLIHQDLHYELTQLYANQRSDKTEDSFRECTVYRGQRMYLNEFEEIKGNIGGLISMNSFLSTSKHRRLAEMFTGPGSEDSLCRRILFEIVINPRLCELPCFGDISELSSFPSEQEVLFFPGSIFRIESVKDLSDNMQHIQLTLIDKENQQYKLLTQYWNTCIGERSILRETRENQLFVRDLTIDSAQFLGFQLLMDMILRLDQTYTVKQEMLEACQLRYKNDSYSLREINEFERTYKSEDAVTWYTRDGFLHRLLNESLRMENIDLIFKLRYFIYDLHNQINELYYNARSSSTTKDQRLLTLYRGQTMSIKDLEDLRQNINCLVSMNSFLSTTNDREAAIFFSGDGITPDISHVSVLYEIEIDTTIESTTPYAKVDYQSIFRDESEVLFTMGSVFRIRLVQEIKERLWNVTLTLTNKHDENWSKLTEHLD</sequence>
<evidence type="ECO:0000256" key="1">
    <source>
        <dbReference type="ARBA" id="ARBA00004613"/>
    </source>
</evidence>
<evidence type="ECO:0000256" key="7">
    <source>
        <dbReference type="ARBA" id="ARBA00023026"/>
    </source>
</evidence>
<dbReference type="PROSITE" id="PS51996">
    <property type="entry name" value="TR_MART"/>
    <property type="match status" value="2"/>
</dbReference>
<dbReference type="GO" id="GO:0016779">
    <property type="term" value="F:nucleotidyltransferase activity"/>
    <property type="evidence" value="ECO:0007669"/>
    <property type="project" value="UniProtKB-KW"/>
</dbReference>
<evidence type="ECO:0000256" key="6">
    <source>
        <dbReference type="ARBA" id="ARBA00022695"/>
    </source>
</evidence>
<evidence type="ECO:0000313" key="8">
    <source>
        <dbReference type="EMBL" id="CAF1081424.1"/>
    </source>
</evidence>
<evidence type="ECO:0000256" key="3">
    <source>
        <dbReference type="ARBA" id="ARBA00022656"/>
    </source>
</evidence>
<dbReference type="Proteomes" id="UP000682733">
    <property type="component" value="Unassembled WGS sequence"/>
</dbReference>
<keyword evidence="7" id="KW-0843">Virulence</keyword>
<reference evidence="9" key="1">
    <citation type="submission" date="2021-02" db="EMBL/GenBank/DDBJ databases">
        <authorList>
            <person name="Nowell W R."/>
        </authorList>
    </citation>
    <scope>NUCLEOTIDE SEQUENCE</scope>
</reference>
<name>A0A8S2K9U9_9BILA</name>
<protein>
    <submittedName>
        <fullName evidence="9">Uncharacterized protein</fullName>
    </submittedName>
</protein>
<evidence type="ECO:0000313" key="9">
    <source>
        <dbReference type="EMBL" id="CAF3844351.1"/>
    </source>
</evidence>
<dbReference type="GO" id="GO:0005576">
    <property type="term" value="C:extracellular region"/>
    <property type="evidence" value="ECO:0007669"/>
    <property type="project" value="UniProtKB-SubCell"/>
</dbReference>
<dbReference type="EMBL" id="CAJNOK010009113">
    <property type="protein sequence ID" value="CAF1081424.1"/>
    <property type="molecule type" value="Genomic_DNA"/>
</dbReference>
<dbReference type="PANTHER" id="PTHR10339">
    <property type="entry name" value="ADP-RIBOSYLTRANSFERASE"/>
    <property type="match status" value="1"/>
</dbReference>
<dbReference type="AlphaFoldDB" id="A0A8S2K9U9"/>
<keyword evidence="2" id="KW-0964">Secreted</keyword>
<dbReference type="InterPro" id="IPR050999">
    <property type="entry name" value="ADP-ribosyltransferase_ARG"/>
</dbReference>
<evidence type="ECO:0000256" key="2">
    <source>
        <dbReference type="ARBA" id="ARBA00022525"/>
    </source>
</evidence>
<evidence type="ECO:0000313" key="10">
    <source>
        <dbReference type="Proteomes" id="UP000682733"/>
    </source>
</evidence>